<dbReference type="InterPro" id="IPR005063">
    <property type="entry name" value="Transposase_27"/>
</dbReference>
<dbReference type="Proteomes" id="UP000068167">
    <property type="component" value="Chromosome"/>
</dbReference>
<proteinExistence type="predicted"/>
<accession>A0A0K1S3Z7</accession>
<organism evidence="1 2">
    <name type="scientific">Microcystis panniformis FACHB-1757</name>
    <dbReference type="NCBI Taxonomy" id="1638788"/>
    <lineage>
        <taxon>Bacteria</taxon>
        <taxon>Bacillati</taxon>
        <taxon>Cyanobacteriota</taxon>
        <taxon>Cyanophyceae</taxon>
        <taxon>Oscillatoriophycideae</taxon>
        <taxon>Chroococcales</taxon>
        <taxon>Microcystaceae</taxon>
        <taxon>Microcystis</taxon>
    </lineage>
</organism>
<dbReference type="AlphaFoldDB" id="A0A0K1S3Z7"/>
<reference evidence="1 2" key="1">
    <citation type="journal article" date="2016" name="Stand. Genomic Sci.">
        <title>Complete genome sequence and genomic characterization of Microcystis panniformis FACHB 1757 by third-generation sequencing.</title>
        <authorList>
            <person name="Zhang J.Y."/>
            <person name="Guan R."/>
            <person name="Zhang H.J."/>
            <person name="Li H."/>
            <person name="Xiao P."/>
            <person name="Yu G.L."/>
            <person name="Du L."/>
            <person name="Cao D.M."/>
            <person name="Zhu B.C."/>
            <person name="Li R.H."/>
            <person name="Lu Z.H."/>
        </authorList>
    </citation>
    <scope>NUCLEOTIDE SEQUENCE [LARGE SCALE GENOMIC DNA]</scope>
    <source>
        <strain evidence="1 2">FACHB-1757</strain>
    </source>
</reference>
<dbReference type="EMBL" id="CP011339">
    <property type="protein sequence ID" value="AKV68775.1"/>
    <property type="molecule type" value="Genomic_DNA"/>
</dbReference>
<dbReference type="GO" id="GO:0003677">
    <property type="term" value="F:DNA binding"/>
    <property type="evidence" value="ECO:0007669"/>
    <property type="project" value="InterPro"/>
</dbReference>
<dbReference type="KEGG" id="mpk:VL20_3801"/>
<dbReference type="Pfam" id="PF08665">
    <property type="entry name" value="PglZ"/>
    <property type="match status" value="1"/>
</dbReference>
<evidence type="ECO:0000313" key="1">
    <source>
        <dbReference type="EMBL" id="AKV68775.1"/>
    </source>
</evidence>
<evidence type="ECO:0008006" key="3">
    <source>
        <dbReference type="Google" id="ProtNLM"/>
    </source>
</evidence>
<name>A0A0K1S3Z7_9CHRO</name>
<keyword evidence="2" id="KW-1185">Reference proteome</keyword>
<evidence type="ECO:0000313" key="2">
    <source>
        <dbReference type="Proteomes" id="UP000068167"/>
    </source>
</evidence>
<dbReference type="GO" id="GO:0004803">
    <property type="term" value="F:transposase activity"/>
    <property type="evidence" value="ECO:0007669"/>
    <property type="project" value="InterPro"/>
</dbReference>
<gene>
    <name evidence="1" type="ORF">VL20_3801</name>
</gene>
<dbReference type="Pfam" id="PF03400">
    <property type="entry name" value="DDE_Tnp_IS1"/>
    <property type="match status" value="1"/>
</dbReference>
<dbReference type="PATRIC" id="fig|1638788.3.peg.3836"/>
<dbReference type="GO" id="GO:0006313">
    <property type="term" value="P:DNA transposition"/>
    <property type="evidence" value="ECO:0007669"/>
    <property type="project" value="InterPro"/>
</dbReference>
<protein>
    <recommendedName>
        <fullName evidence="3">Mobile element protein</fullName>
    </recommendedName>
</protein>
<sequence length="299" mass="34492">MVAMRGDRSRQSAKKLWASLPGVYRQCAVAYTDFWESYKTVIPSKRHRPVGQETGQTNHIERLNNTFRQRISRLVRESLSFSKKMENHVGAVWYFIHDYNAQQSKGLSRHHYYRITTKKFKAQQIGLTGELEIQIPKSISRLRIQGSGSRFVHGGASLQEIIIPIVKVNKKRRGDLSTVEVEIIRNSTSTITSGQLAVTFYQQKPVTDKVQPRRLKAGIYTPIGELISDLHELTFDSPSENPREREFPVRFILTSQGNNINNQEVLLRLEEKLTNTSHFTEYKSVSYPIRRSFTGDFDF</sequence>